<dbReference type="PROSITE" id="PS51468">
    <property type="entry name" value="VIT"/>
    <property type="match status" value="1"/>
</dbReference>
<dbReference type="PROSITE" id="PS50234">
    <property type="entry name" value="VWFA"/>
    <property type="match status" value="1"/>
</dbReference>
<feature type="domain" description="VWFA" evidence="3">
    <location>
        <begin position="323"/>
        <end position="498"/>
    </location>
</feature>
<keyword evidence="2" id="KW-1133">Transmembrane helix</keyword>
<keyword evidence="2" id="KW-0472">Membrane</keyword>
<dbReference type="SUPFAM" id="SSF53300">
    <property type="entry name" value="vWA-like"/>
    <property type="match status" value="1"/>
</dbReference>
<evidence type="ECO:0000259" key="3">
    <source>
        <dbReference type="PROSITE" id="PS50234"/>
    </source>
</evidence>
<dbReference type="EMBL" id="UOGJ01000001">
    <property type="protein sequence ID" value="VAX34791.1"/>
    <property type="molecule type" value="Genomic_DNA"/>
</dbReference>
<dbReference type="PANTHER" id="PTHR45737:SF6">
    <property type="entry name" value="VON WILLEBRAND FACTOR A DOMAIN-CONTAINING PROTEIN 5A"/>
    <property type="match status" value="1"/>
</dbReference>
<dbReference type="SMART" id="SM00609">
    <property type="entry name" value="VIT"/>
    <property type="match status" value="1"/>
</dbReference>
<feature type="domain" description="VIT" evidence="4">
    <location>
        <begin position="29"/>
        <end position="157"/>
    </location>
</feature>
<keyword evidence="2" id="KW-0812">Transmembrane</keyword>
<dbReference type="InterPro" id="IPR036465">
    <property type="entry name" value="vWFA_dom_sf"/>
</dbReference>
<feature type="transmembrane region" description="Helical" evidence="2">
    <location>
        <begin position="670"/>
        <end position="692"/>
    </location>
</feature>
<sequence>MKLAGNIKSKGVFMGVCLMLFGFVNSVSAAGLLTPKNSGFSELDIKEHHVNVVIEDGYAITTIDQTFFNPNGKDLEAIYSFPVPDKAAVSEFTMWIDGKPINGEVLEKKKAREIYEDQKTKNKNTGITEKNGYKIFEISVFPVRSKGETKIRFSYYQPAHVDMGIGRYLYPLEDGGVDEEALAFWTSNEKVTGRFSFNAVIRSGYPIANVRLPNHANAEITQNDDEWYIHMDNDASQSATSSTQDDVLTLNNNDVEKEHVPLYLEINQSFKLNKDIVIYYRHAENLPGAVNFVAHKESSAKRGTFMMTLTPGMDLQPINKGRDWVFILDISGSMKGKYATLAEGVSRSLKNLKPEDRFRIVLFNSQSSELTKGFMNATDKNVKKYIDAVSAVEPNQGTNLYAGLKLGLKSLDSDRTSSLILVTDGVANVGITHQKQFLKLIKTHDVRLFTFIMGNSANQPLLKALTRESHGFALHVSNSDDIIGKVLLAQSKVNFQALHGVSVKISGVKTSDIQPKNIGSIYRGQQLIIFGHYFGNGPVTIMLKGKISGEEKVYTTQFDFPEIADDNPEIERLWAYATIEQLTQEMEDFGETPDMKSSVVDLGVEYSLVSDYTSMVVVEEDVFQELGIEQRNKQRLEKEQIKQAVRSSRPVRNTRVDTNQPMFSGNRPSFGGGAGAFDPISLMIFSPLLWGLKLRKKRGKK</sequence>
<accession>A0A3B1D7N0</accession>
<name>A0A3B1D7N0_9ZZZZ</name>
<dbReference type="Pfam" id="PF08487">
    <property type="entry name" value="VIT"/>
    <property type="match status" value="1"/>
</dbReference>
<evidence type="ECO:0000256" key="2">
    <source>
        <dbReference type="SAM" id="Phobius"/>
    </source>
</evidence>
<evidence type="ECO:0000313" key="5">
    <source>
        <dbReference type="EMBL" id="VAX34791.1"/>
    </source>
</evidence>
<dbReference type="AlphaFoldDB" id="A0A3B1D7N0"/>
<dbReference type="Gene3D" id="3.40.50.410">
    <property type="entry name" value="von Willebrand factor, type A domain"/>
    <property type="match status" value="1"/>
</dbReference>
<gene>
    <name evidence="5" type="ORF">MNBD_UNCLBAC01-95</name>
</gene>
<dbReference type="PANTHER" id="PTHR45737">
    <property type="entry name" value="VON WILLEBRAND FACTOR A DOMAIN-CONTAINING PROTEIN 5A"/>
    <property type="match status" value="1"/>
</dbReference>
<reference evidence="5" key="1">
    <citation type="submission" date="2018-06" db="EMBL/GenBank/DDBJ databases">
        <authorList>
            <person name="Zhirakovskaya E."/>
        </authorList>
    </citation>
    <scope>NUCLEOTIDE SEQUENCE</scope>
</reference>
<dbReference type="InterPro" id="IPR013694">
    <property type="entry name" value="VIT"/>
</dbReference>
<protein>
    <submittedName>
        <fullName evidence="5">Inter-alpha-trypsin inhibitor heavy chain H3</fullName>
    </submittedName>
</protein>
<dbReference type="Pfam" id="PF13768">
    <property type="entry name" value="VWA_3"/>
    <property type="match status" value="1"/>
</dbReference>
<feature type="region of interest" description="Disordered" evidence="1">
    <location>
        <begin position="642"/>
        <end position="670"/>
    </location>
</feature>
<evidence type="ECO:0000256" key="1">
    <source>
        <dbReference type="SAM" id="MobiDB-lite"/>
    </source>
</evidence>
<proteinExistence type="predicted"/>
<organism evidence="5">
    <name type="scientific">hydrothermal vent metagenome</name>
    <dbReference type="NCBI Taxonomy" id="652676"/>
    <lineage>
        <taxon>unclassified sequences</taxon>
        <taxon>metagenomes</taxon>
        <taxon>ecological metagenomes</taxon>
    </lineage>
</organism>
<dbReference type="InterPro" id="IPR002035">
    <property type="entry name" value="VWF_A"/>
</dbReference>
<dbReference type="SMART" id="SM00327">
    <property type="entry name" value="VWA"/>
    <property type="match status" value="1"/>
</dbReference>
<evidence type="ECO:0000259" key="4">
    <source>
        <dbReference type="PROSITE" id="PS51468"/>
    </source>
</evidence>
<feature type="compositionally biased region" description="Polar residues" evidence="1">
    <location>
        <begin position="656"/>
        <end position="667"/>
    </location>
</feature>